<sequence>MTGFMRDGYCRVPPSDHGNHSVAAIVTGEFLDFTAARGNDLRAAGLTDGCKWCLCVSRWKEALLNGKGAGDRMIPKVVLSATHEKALDVVDLKDLEAFAVDALKGSAN</sequence>
<reference evidence="1 2" key="1">
    <citation type="submission" date="2019-07" db="EMBL/GenBank/DDBJ databases">
        <title>Finished genome of Venturia effusa.</title>
        <authorList>
            <person name="Young C.A."/>
            <person name="Cox M.P."/>
            <person name="Ganley A.R.D."/>
            <person name="David W.J."/>
        </authorList>
    </citation>
    <scope>NUCLEOTIDE SEQUENCE [LARGE SCALE GENOMIC DNA]</scope>
    <source>
        <strain evidence="2">albino</strain>
    </source>
</reference>
<accession>A0A517L4W0</accession>
<organism evidence="1 2">
    <name type="scientific">Venturia effusa</name>
    <dbReference type="NCBI Taxonomy" id="50376"/>
    <lineage>
        <taxon>Eukaryota</taxon>
        <taxon>Fungi</taxon>
        <taxon>Dikarya</taxon>
        <taxon>Ascomycota</taxon>
        <taxon>Pezizomycotina</taxon>
        <taxon>Dothideomycetes</taxon>
        <taxon>Pleosporomycetidae</taxon>
        <taxon>Venturiales</taxon>
        <taxon>Venturiaceae</taxon>
        <taxon>Venturia</taxon>
    </lineage>
</organism>
<dbReference type="PANTHER" id="PTHR37466:SF1">
    <property type="entry name" value="SLR1628 PROTEIN"/>
    <property type="match status" value="1"/>
</dbReference>
<dbReference type="PANTHER" id="PTHR37466">
    <property type="entry name" value="SLR1628 PROTEIN"/>
    <property type="match status" value="1"/>
</dbReference>
<dbReference type="Proteomes" id="UP000316270">
    <property type="component" value="Chromosome 5"/>
</dbReference>
<proteinExistence type="predicted"/>
<gene>
    <name evidence="1" type="ORF">FKW77_001293</name>
</gene>
<evidence type="ECO:0000313" key="2">
    <source>
        <dbReference type="Proteomes" id="UP000316270"/>
    </source>
</evidence>
<name>A0A517L4W0_9PEZI</name>
<dbReference type="AlphaFoldDB" id="A0A517L4W0"/>
<dbReference type="Gene3D" id="3.30.56.110">
    <property type="entry name" value="Protein of unknown function DUF2237"/>
    <property type="match status" value="1"/>
</dbReference>
<dbReference type="InterPro" id="IPR018714">
    <property type="entry name" value="DUF2237"/>
</dbReference>
<dbReference type="Pfam" id="PF09996">
    <property type="entry name" value="DUF2237"/>
    <property type="match status" value="1"/>
</dbReference>
<protein>
    <submittedName>
        <fullName evidence="1">Uncharacterized protein</fullName>
    </submittedName>
</protein>
<dbReference type="OrthoDB" id="1517790at2759"/>
<dbReference type="STRING" id="50376.A0A517L4W0"/>
<dbReference type="EMBL" id="CP042189">
    <property type="protein sequence ID" value="QDS70676.1"/>
    <property type="molecule type" value="Genomic_DNA"/>
</dbReference>
<keyword evidence="2" id="KW-1185">Reference proteome</keyword>
<evidence type="ECO:0000313" key="1">
    <source>
        <dbReference type="EMBL" id="QDS70676.1"/>
    </source>
</evidence>